<proteinExistence type="inferred from homology"/>
<dbReference type="OrthoDB" id="9801077at2"/>
<accession>A0A1H3WZ73</accession>
<dbReference type="Gene3D" id="3.20.20.80">
    <property type="entry name" value="Glycosidases"/>
    <property type="match status" value="1"/>
</dbReference>
<keyword evidence="4" id="KW-0472">Membrane</keyword>
<dbReference type="PANTHER" id="PTHR42732">
    <property type="entry name" value="BETA-GALACTOSIDASE"/>
    <property type="match status" value="1"/>
</dbReference>
<feature type="transmembrane region" description="Helical" evidence="4">
    <location>
        <begin position="20"/>
        <end position="42"/>
    </location>
</feature>
<reference evidence="10 11" key="1">
    <citation type="submission" date="2016-10" db="EMBL/GenBank/DDBJ databases">
        <authorList>
            <person name="de Groot N.N."/>
        </authorList>
    </citation>
    <scope>NUCLEOTIDE SEQUENCE [LARGE SCALE GENOMIC DNA]</scope>
    <source>
        <strain evidence="10 11">Vu-144</strain>
    </source>
</reference>
<feature type="domain" description="Glycosyl hydrolases family 2 sugar binding" evidence="7">
    <location>
        <begin position="125"/>
        <end position="220"/>
    </location>
</feature>
<dbReference type="Gene3D" id="2.60.120.260">
    <property type="entry name" value="Galactose-binding domain-like"/>
    <property type="match status" value="1"/>
</dbReference>
<keyword evidence="11" id="KW-1185">Reference proteome</keyword>
<dbReference type="InterPro" id="IPR006101">
    <property type="entry name" value="Glyco_hydro_2"/>
</dbReference>
<dbReference type="Proteomes" id="UP000199041">
    <property type="component" value="Unassembled WGS sequence"/>
</dbReference>
<evidence type="ECO:0000259" key="7">
    <source>
        <dbReference type="Pfam" id="PF02837"/>
    </source>
</evidence>
<evidence type="ECO:0000259" key="8">
    <source>
        <dbReference type="Pfam" id="PF16355"/>
    </source>
</evidence>
<dbReference type="SUPFAM" id="SSF51445">
    <property type="entry name" value="(Trans)glycosidases"/>
    <property type="match status" value="1"/>
</dbReference>
<dbReference type="InterPro" id="IPR013783">
    <property type="entry name" value="Ig-like_fold"/>
</dbReference>
<evidence type="ECO:0000313" key="11">
    <source>
        <dbReference type="Proteomes" id="UP000199041"/>
    </source>
</evidence>
<dbReference type="Pfam" id="PF18565">
    <property type="entry name" value="Glyco_hydro2_C5"/>
    <property type="match status" value="1"/>
</dbReference>
<dbReference type="Pfam" id="PF02837">
    <property type="entry name" value="Glyco_hydro_2_N"/>
    <property type="match status" value="1"/>
</dbReference>
<dbReference type="STRING" id="551991.SAMN05192529_104100"/>
<name>A0A1H3WZ73_9BACT</name>
<evidence type="ECO:0000259" key="5">
    <source>
        <dbReference type="Pfam" id="PF00703"/>
    </source>
</evidence>
<dbReference type="InterPro" id="IPR040605">
    <property type="entry name" value="Glyco_hydro2_dom5"/>
</dbReference>
<dbReference type="GO" id="GO:0004553">
    <property type="term" value="F:hydrolase activity, hydrolyzing O-glycosyl compounds"/>
    <property type="evidence" value="ECO:0007669"/>
    <property type="project" value="InterPro"/>
</dbReference>
<evidence type="ECO:0000313" key="10">
    <source>
        <dbReference type="EMBL" id="SDZ92409.1"/>
    </source>
</evidence>
<keyword evidence="3" id="KW-0326">Glycosidase</keyword>
<feature type="domain" description="DUF4982" evidence="8">
    <location>
        <begin position="702"/>
        <end position="765"/>
    </location>
</feature>
<dbReference type="Pfam" id="PF02836">
    <property type="entry name" value="Glyco_hydro_2_C"/>
    <property type="match status" value="1"/>
</dbReference>
<evidence type="ECO:0000259" key="9">
    <source>
        <dbReference type="Pfam" id="PF18565"/>
    </source>
</evidence>
<evidence type="ECO:0000259" key="6">
    <source>
        <dbReference type="Pfam" id="PF02836"/>
    </source>
</evidence>
<dbReference type="InterPro" id="IPR017853">
    <property type="entry name" value="GH"/>
</dbReference>
<keyword evidence="4" id="KW-1133">Transmembrane helix</keyword>
<dbReference type="AlphaFoldDB" id="A0A1H3WZ73"/>
<dbReference type="Pfam" id="PF00703">
    <property type="entry name" value="Glyco_hydro_2"/>
    <property type="match status" value="1"/>
</dbReference>
<feature type="domain" description="Glycoside hydrolase family 2 immunoglobulin-like beta-sandwich" evidence="5">
    <location>
        <begin position="290"/>
        <end position="367"/>
    </location>
</feature>
<dbReference type="InterPro" id="IPR036156">
    <property type="entry name" value="Beta-gal/glucu_dom_sf"/>
</dbReference>
<feature type="domain" description="Glycoside hydrolase family 2 catalytic" evidence="6">
    <location>
        <begin position="375"/>
        <end position="558"/>
    </location>
</feature>
<dbReference type="GO" id="GO:0005975">
    <property type="term" value="P:carbohydrate metabolic process"/>
    <property type="evidence" value="ECO:0007669"/>
    <property type="project" value="InterPro"/>
</dbReference>
<dbReference type="Gene3D" id="2.60.40.10">
    <property type="entry name" value="Immunoglobulins"/>
    <property type="match status" value="3"/>
</dbReference>
<dbReference type="InterPro" id="IPR008979">
    <property type="entry name" value="Galactose-bd-like_sf"/>
</dbReference>
<keyword evidence="2" id="KW-0378">Hydrolase</keyword>
<protein>
    <submittedName>
        <fullName evidence="10">Beta-galactosidase</fullName>
    </submittedName>
</protein>
<dbReference type="InterPro" id="IPR032311">
    <property type="entry name" value="DUF4982"/>
</dbReference>
<evidence type="ECO:0000256" key="3">
    <source>
        <dbReference type="ARBA" id="ARBA00023295"/>
    </source>
</evidence>
<dbReference type="Pfam" id="PF16355">
    <property type="entry name" value="DUF4982"/>
    <property type="match status" value="1"/>
</dbReference>
<dbReference type="InterPro" id="IPR006103">
    <property type="entry name" value="Glyco_hydro_2_cat"/>
</dbReference>
<evidence type="ECO:0000256" key="1">
    <source>
        <dbReference type="ARBA" id="ARBA00007401"/>
    </source>
</evidence>
<dbReference type="SUPFAM" id="SSF49785">
    <property type="entry name" value="Galactose-binding domain-like"/>
    <property type="match status" value="1"/>
</dbReference>
<comment type="similarity">
    <text evidence="1">Belongs to the glycosyl hydrolase 2 family.</text>
</comment>
<evidence type="ECO:0000256" key="4">
    <source>
        <dbReference type="SAM" id="Phobius"/>
    </source>
</evidence>
<sequence>MPIFFYIRGFLKHMSALRSACLRGRGTGALYVFCICVILLIMSGCTSHDFGHSIGTEKISFNQRWTFHRGQLDSTQVFISGQLPMNGLIDTSRWYNIMLPHDWSIYGKFSRQNLEKNGGHALPVGIGWYRKTFNLPSSDRYKHIFIEFEGIYRNSTVWINGHRLGNQPAGDIGVTYDLSKYLHFDDRSNVLVVRVDNRSQPAADWYTGSGINRNVWLIKKMPITVDEVESNYAASILMPHRNDSVPSNRIGDATAVLNQDLVIDNMGMPPIEEVTDKYEKKELESQQQRLGLRIQIKTTIYDANNFQVAQKTGSVKPTRGRQHVKWQLKVRDLKLWSPDEPYLYTWEVELRQGSHVIDRIRKPLGFRDIQFDSSKGFILNGVPTAVKGVCMTGDWGPLGTAYNYSAMTRQLKMLKDMGCNAIRTIHQTPAPELLSLCDSMGFLVMDETFDNWKALAATISKDSIETWSFLGQLSDLIKRDRYHPSVFIWSLGNTGNLENDTLGVKMAAAMIRVIRSLDSTRMITAAMNNMMPEENKLARSGLLDVLGFNYHSRLYDSLPRFYPGQSFIATEVAGALESRGSYTALIPDSTMYLPASANESYADTTGTNWAVSAYDLYAAPWGETHEQALLDVKNRDFIAGSFVWTAFDYMGGHLPYPFPARSAYSGIVDMAGLHKDVYFMYQSEWAAKPVLHVFPEWNWNAGDTISVWAYYSQADSVELLLNGVSLGKRSKGDGKPGDSPLHVCWRVPYKAGKLEVVSKKEGQTVLTEEVKTAGGATRLAVSVDQAFFRGITGDLIFVTIRLTDENGVLVTSDDREIEFSIKGPASLVGLSNGYQAGSRSLKGHIMGTWKGKLVAFIEPKVNKGHIELDMQAAGMEEQRASILVGE</sequence>
<dbReference type="SUPFAM" id="SSF49303">
    <property type="entry name" value="beta-Galactosidase/glucuronidase domain"/>
    <property type="match status" value="1"/>
</dbReference>
<evidence type="ECO:0000256" key="2">
    <source>
        <dbReference type="ARBA" id="ARBA00022801"/>
    </source>
</evidence>
<keyword evidence="4" id="KW-0812">Transmembrane</keyword>
<organism evidence="10 11">
    <name type="scientific">Arachidicoccus rhizosphaerae</name>
    <dbReference type="NCBI Taxonomy" id="551991"/>
    <lineage>
        <taxon>Bacteria</taxon>
        <taxon>Pseudomonadati</taxon>
        <taxon>Bacteroidota</taxon>
        <taxon>Chitinophagia</taxon>
        <taxon>Chitinophagales</taxon>
        <taxon>Chitinophagaceae</taxon>
        <taxon>Arachidicoccus</taxon>
    </lineage>
</organism>
<dbReference type="PANTHER" id="PTHR42732:SF1">
    <property type="entry name" value="BETA-MANNOSIDASE"/>
    <property type="match status" value="1"/>
</dbReference>
<feature type="domain" description="Glycoside hydrolase family 2" evidence="9">
    <location>
        <begin position="779"/>
        <end position="879"/>
    </location>
</feature>
<dbReference type="EMBL" id="FNQY01000004">
    <property type="protein sequence ID" value="SDZ92409.1"/>
    <property type="molecule type" value="Genomic_DNA"/>
</dbReference>
<gene>
    <name evidence="10" type="ORF">SAMN05192529_104100</name>
</gene>
<dbReference type="InterPro" id="IPR006102">
    <property type="entry name" value="Ig-like_GH2"/>
</dbReference>
<dbReference type="InterPro" id="IPR051913">
    <property type="entry name" value="GH2_Domain-Containing"/>
</dbReference>
<dbReference type="PRINTS" id="PR00132">
    <property type="entry name" value="GLHYDRLASE2"/>
</dbReference>
<dbReference type="InterPro" id="IPR006104">
    <property type="entry name" value="Glyco_hydro_2_N"/>
</dbReference>